<accession>K1T7H6</accession>
<dbReference type="EMBL" id="AJWY01007625">
    <property type="protein sequence ID" value="EKC63474.1"/>
    <property type="molecule type" value="Genomic_DNA"/>
</dbReference>
<evidence type="ECO:0000313" key="3">
    <source>
        <dbReference type="EMBL" id="EKC63474.1"/>
    </source>
</evidence>
<protein>
    <submittedName>
        <fullName evidence="3">AMP-dependent synthetase and ligase</fullName>
    </submittedName>
</protein>
<dbReference type="Gene3D" id="3.30.300.30">
    <property type="match status" value="1"/>
</dbReference>
<dbReference type="PANTHER" id="PTHR43272:SF52">
    <property type="entry name" value="AMP-DEPENDENT SYNTHETASE_LIGASE DOMAIN-CONTAINING PROTEIN"/>
    <property type="match status" value="1"/>
</dbReference>
<feature type="domain" description="AMP-dependent synthetase/ligase" evidence="2">
    <location>
        <begin position="35"/>
        <end position="120"/>
    </location>
</feature>
<evidence type="ECO:0000259" key="2">
    <source>
        <dbReference type="Pfam" id="PF00501"/>
    </source>
</evidence>
<dbReference type="InterPro" id="IPR042099">
    <property type="entry name" value="ANL_N_sf"/>
</dbReference>
<evidence type="ECO:0000256" key="1">
    <source>
        <dbReference type="ARBA" id="ARBA00024484"/>
    </source>
</evidence>
<organism evidence="3">
    <name type="scientific">human gut metagenome</name>
    <dbReference type="NCBI Taxonomy" id="408170"/>
    <lineage>
        <taxon>unclassified sequences</taxon>
        <taxon>metagenomes</taxon>
        <taxon>organismal metagenomes</taxon>
    </lineage>
</organism>
<keyword evidence="3" id="KW-0436">Ligase</keyword>
<proteinExistence type="predicted"/>
<dbReference type="GO" id="GO:0004467">
    <property type="term" value="F:long-chain fatty acid-CoA ligase activity"/>
    <property type="evidence" value="ECO:0007669"/>
    <property type="project" value="UniProtKB-EC"/>
</dbReference>
<sequence length="262" mass="29059">TALMFKTFYPDMRKRLAAKNGKLLGKKIFKSIHDGFGGSLRVLCSAGAPIKKEVADFYYAAGFNIMITYGASETNIPTIGNTPEDITTDTCGVPYPAISLKISDEGEMLIKSPYMMVGYFRDEEATKEAFDKDGWFRTGDLGNIDEKGHVHVTGRLKENIVLATGKKIAPDDIEEKYSDLPGVKELVICGVPVNNADYDEVQAFVVPERLSAESLEKIRREITERGATLIQNMRIAKTHFVEKIPRTSLQKPKKVSSQEKGS</sequence>
<feature type="non-terminal residue" evidence="3">
    <location>
        <position position="1"/>
    </location>
</feature>
<dbReference type="SUPFAM" id="SSF56801">
    <property type="entry name" value="Acetyl-CoA synthetase-like"/>
    <property type="match status" value="1"/>
</dbReference>
<reference evidence="3" key="1">
    <citation type="journal article" date="2013" name="Environ. Microbiol.">
        <title>Microbiota from the distal guts of lean and obese adolescents exhibit partial functional redundancy besides clear differences in community structure.</title>
        <authorList>
            <person name="Ferrer M."/>
            <person name="Ruiz A."/>
            <person name="Lanza F."/>
            <person name="Haange S.B."/>
            <person name="Oberbach A."/>
            <person name="Till H."/>
            <person name="Bargiela R."/>
            <person name="Campoy C."/>
            <person name="Segura M.T."/>
            <person name="Richter M."/>
            <person name="von Bergen M."/>
            <person name="Seifert J."/>
            <person name="Suarez A."/>
        </authorList>
    </citation>
    <scope>NUCLEOTIDE SEQUENCE</scope>
</reference>
<dbReference type="InterPro" id="IPR000873">
    <property type="entry name" value="AMP-dep_synth/lig_dom"/>
</dbReference>
<dbReference type="InterPro" id="IPR045851">
    <property type="entry name" value="AMP-bd_C_sf"/>
</dbReference>
<dbReference type="AlphaFoldDB" id="K1T7H6"/>
<dbReference type="PANTHER" id="PTHR43272">
    <property type="entry name" value="LONG-CHAIN-FATTY-ACID--COA LIGASE"/>
    <property type="match status" value="1"/>
</dbReference>
<dbReference type="Gene3D" id="3.40.50.12780">
    <property type="entry name" value="N-terminal domain of ligase-like"/>
    <property type="match status" value="1"/>
</dbReference>
<dbReference type="GO" id="GO:0016020">
    <property type="term" value="C:membrane"/>
    <property type="evidence" value="ECO:0007669"/>
    <property type="project" value="TreeGrafter"/>
</dbReference>
<comment type="catalytic activity">
    <reaction evidence="1">
        <text>a long-chain fatty acid + ATP + CoA = a long-chain fatty acyl-CoA + AMP + diphosphate</text>
        <dbReference type="Rhea" id="RHEA:15421"/>
        <dbReference type="ChEBI" id="CHEBI:30616"/>
        <dbReference type="ChEBI" id="CHEBI:33019"/>
        <dbReference type="ChEBI" id="CHEBI:57287"/>
        <dbReference type="ChEBI" id="CHEBI:57560"/>
        <dbReference type="ChEBI" id="CHEBI:83139"/>
        <dbReference type="ChEBI" id="CHEBI:456215"/>
        <dbReference type="EC" id="6.2.1.3"/>
    </reaction>
    <physiologicalReaction direction="left-to-right" evidence="1">
        <dbReference type="Rhea" id="RHEA:15422"/>
    </physiologicalReaction>
</comment>
<dbReference type="Pfam" id="PF00501">
    <property type="entry name" value="AMP-binding"/>
    <property type="match status" value="1"/>
</dbReference>
<gene>
    <name evidence="3" type="ORF">LEA_11320</name>
</gene>
<name>K1T7H6_9ZZZZ</name>
<comment type="caution">
    <text evidence="3">The sequence shown here is derived from an EMBL/GenBank/DDBJ whole genome shotgun (WGS) entry which is preliminary data.</text>
</comment>